<reference evidence="2" key="2">
    <citation type="submission" date="2004-02" db="EMBL/GenBank/DDBJ databases">
        <authorList>
            <consortium name="Genoscope"/>
            <consortium name="Whitehead Institute Centre for Genome Research"/>
        </authorList>
    </citation>
    <scope>NUCLEOTIDE SEQUENCE</scope>
</reference>
<sequence length="252" mass="27654">VEKMETVVEVVISQDQTLRQQIQRMKELDEEIEREEGRVEFEGMKREGEVVRPAGGVDGERGLGGVHQPGKSRRSSTGGGVRRTAGAAEGNGAHGGGARTNAPGGAVRITPGNKMWRGCPREGAACWRRRESERNWTPVCTSGLRLKTDLGAVEGDLEMSLELWESKESELLDLLAKIESVETERRQSEADRQPRRGAGRSVSTRPKGPARRRTGAGWSRPEVCPRSLTPTTRTRTRVSAPCTVRNMTTLTV</sequence>
<dbReference type="InterPro" id="IPR033593">
    <property type="entry name" value="N-RASSF"/>
</dbReference>
<evidence type="ECO:0000313" key="2">
    <source>
        <dbReference type="EMBL" id="CAG13431.1"/>
    </source>
</evidence>
<feature type="compositionally biased region" description="Basic and acidic residues" evidence="1">
    <location>
        <begin position="39"/>
        <end position="50"/>
    </location>
</feature>
<feature type="compositionally biased region" description="Basic and acidic residues" evidence="1">
    <location>
        <begin position="181"/>
        <end position="194"/>
    </location>
</feature>
<dbReference type="AlphaFoldDB" id="Q4RDV1"/>
<evidence type="ECO:0000256" key="1">
    <source>
        <dbReference type="SAM" id="MobiDB-lite"/>
    </source>
</evidence>
<protein>
    <submittedName>
        <fullName evidence="2">(spotted green pufferfish) hypothetical protein</fullName>
    </submittedName>
</protein>
<dbReference type="PANTHER" id="PTHR15286:SF1">
    <property type="entry name" value="FI07216P"/>
    <property type="match status" value="1"/>
</dbReference>
<dbReference type="PANTHER" id="PTHR15286">
    <property type="entry name" value="RAS-ASSOCIATING DOMAIN CONTAINING PROTEIN"/>
    <property type="match status" value="1"/>
</dbReference>
<name>Q4RDV1_TETNG</name>
<gene>
    <name evidence="2" type="ORF">GSTENG00037623001</name>
</gene>
<dbReference type="EMBL" id="CAAE01015672">
    <property type="protein sequence ID" value="CAG13431.1"/>
    <property type="molecule type" value="Genomic_DNA"/>
</dbReference>
<comment type="caution">
    <text evidence="2">The sequence shown here is derived from an EMBL/GenBank/DDBJ whole genome shotgun (WGS) entry which is preliminary data.</text>
</comment>
<organism evidence="2">
    <name type="scientific">Tetraodon nigroviridis</name>
    <name type="common">Spotted green pufferfish</name>
    <name type="synonym">Chelonodon nigroviridis</name>
    <dbReference type="NCBI Taxonomy" id="99883"/>
    <lineage>
        <taxon>Eukaryota</taxon>
        <taxon>Metazoa</taxon>
        <taxon>Chordata</taxon>
        <taxon>Craniata</taxon>
        <taxon>Vertebrata</taxon>
        <taxon>Euteleostomi</taxon>
        <taxon>Actinopterygii</taxon>
        <taxon>Neopterygii</taxon>
        <taxon>Teleostei</taxon>
        <taxon>Neoteleostei</taxon>
        <taxon>Acanthomorphata</taxon>
        <taxon>Eupercaria</taxon>
        <taxon>Tetraodontiformes</taxon>
        <taxon>Tetradontoidea</taxon>
        <taxon>Tetraodontidae</taxon>
        <taxon>Tetraodon</taxon>
    </lineage>
</organism>
<feature type="non-terminal residue" evidence="2">
    <location>
        <position position="252"/>
    </location>
</feature>
<dbReference type="KEGG" id="tng:GSTEN00037623G001"/>
<feature type="region of interest" description="Disordered" evidence="1">
    <location>
        <begin position="39"/>
        <end position="113"/>
    </location>
</feature>
<feature type="region of interest" description="Disordered" evidence="1">
    <location>
        <begin position="181"/>
        <end position="238"/>
    </location>
</feature>
<feature type="compositionally biased region" description="Low complexity" evidence="1">
    <location>
        <begin position="82"/>
        <end position="91"/>
    </location>
</feature>
<accession>Q4RDV1</accession>
<proteinExistence type="predicted"/>
<reference evidence="2" key="1">
    <citation type="journal article" date="2004" name="Nature">
        <title>Genome duplication in the teleost fish Tetraodon nigroviridis reveals the early vertebrate proto-karyotype.</title>
        <authorList>
            <person name="Jaillon O."/>
            <person name="Aury J.-M."/>
            <person name="Brunet F."/>
            <person name="Petit J.-L."/>
            <person name="Stange-Thomann N."/>
            <person name="Mauceli E."/>
            <person name="Bouneau L."/>
            <person name="Fischer C."/>
            <person name="Ozouf-Costaz C."/>
            <person name="Bernot A."/>
            <person name="Nicaud S."/>
            <person name="Jaffe D."/>
            <person name="Fisher S."/>
            <person name="Lutfalla G."/>
            <person name="Dossat C."/>
            <person name="Segurens B."/>
            <person name="Dasilva C."/>
            <person name="Salanoubat M."/>
            <person name="Levy M."/>
            <person name="Boudet N."/>
            <person name="Castellano S."/>
            <person name="Anthouard V."/>
            <person name="Jubin C."/>
            <person name="Castelli V."/>
            <person name="Katinka M."/>
            <person name="Vacherie B."/>
            <person name="Biemont C."/>
            <person name="Skalli Z."/>
            <person name="Cattolico L."/>
            <person name="Poulain J."/>
            <person name="De Berardinis V."/>
            <person name="Cruaud C."/>
            <person name="Duprat S."/>
            <person name="Brottier P."/>
            <person name="Coutanceau J.-P."/>
            <person name="Gouzy J."/>
            <person name="Parra G."/>
            <person name="Lardier G."/>
            <person name="Chapple C."/>
            <person name="McKernan K.J."/>
            <person name="McEwan P."/>
            <person name="Bosak S."/>
            <person name="Kellis M."/>
            <person name="Volff J.-N."/>
            <person name="Guigo R."/>
            <person name="Zody M.C."/>
            <person name="Mesirov J."/>
            <person name="Lindblad-Toh K."/>
            <person name="Birren B."/>
            <person name="Nusbaum C."/>
            <person name="Kahn D."/>
            <person name="Robinson-Rechavi M."/>
            <person name="Laudet V."/>
            <person name="Schachter V."/>
            <person name="Quetier F."/>
            <person name="Saurin W."/>
            <person name="Scarpelli C."/>
            <person name="Wincker P."/>
            <person name="Lander E.S."/>
            <person name="Weissenbach J."/>
            <person name="Roest Crollius H."/>
        </authorList>
    </citation>
    <scope>NUCLEOTIDE SEQUENCE [LARGE SCALE GENOMIC DNA]</scope>
</reference>